<comment type="caution">
    <text evidence="2">The sequence shown here is derived from an EMBL/GenBank/DDBJ whole genome shotgun (WGS) entry which is preliminary data.</text>
</comment>
<reference evidence="2" key="1">
    <citation type="submission" date="2022-07" db="EMBL/GenBank/DDBJ databases">
        <title>Diversity of ethanolamine utilization by human commensal Escherichia coli.</title>
        <authorList>
            <person name="Jubelin G."/>
        </authorList>
    </citation>
    <scope>NUCLEOTIDE SEQUENCE</scope>
    <source>
        <strain evidence="2">S1</strain>
    </source>
</reference>
<gene>
    <name evidence="2" type="ORF">NVV43_32425</name>
</gene>
<organism evidence="2 3">
    <name type="scientific">Escherichia marmotae</name>
    <dbReference type="NCBI Taxonomy" id="1499973"/>
    <lineage>
        <taxon>Bacteria</taxon>
        <taxon>Pseudomonadati</taxon>
        <taxon>Pseudomonadota</taxon>
        <taxon>Gammaproteobacteria</taxon>
        <taxon>Enterobacterales</taxon>
        <taxon>Enterobacteriaceae</taxon>
        <taxon>Escherichia</taxon>
    </lineage>
</organism>
<evidence type="ECO:0000313" key="2">
    <source>
        <dbReference type="EMBL" id="MCR6680041.1"/>
    </source>
</evidence>
<feature type="non-terminal residue" evidence="2">
    <location>
        <position position="76"/>
    </location>
</feature>
<dbReference type="InterPro" id="IPR049517">
    <property type="entry name" value="ACX-like_C"/>
</dbReference>
<dbReference type="AlphaFoldDB" id="A0AAW5N414"/>
<evidence type="ECO:0000259" key="1">
    <source>
        <dbReference type="Pfam" id="PF19278"/>
    </source>
</evidence>
<name>A0AAW5N414_9ESCH</name>
<dbReference type="Proteomes" id="UP001206878">
    <property type="component" value="Unassembled WGS sequence"/>
</dbReference>
<accession>A0AAW5N414</accession>
<evidence type="ECO:0000313" key="3">
    <source>
        <dbReference type="Proteomes" id="UP001206878"/>
    </source>
</evidence>
<dbReference type="Pfam" id="PF19278">
    <property type="entry name" value="Hydant_A_C"/>
    <property type="match status" value="1"/>
</dbReference>
<protein>
    <recommendedName>
        <fullName evidence="1">Acetophenone carboxylase-like C-terminal domain-containing protein</fullName>
    </recommendedName>
</protein>
<sequence length="76" mass="8205">LVVNRPGGVFLDNFVLKVTVPVAKPPIPEYPMQGADPEAARLGTREAYWLELKAAVATPTYKFELLQPGNVITGPA</sequence>
<feature type="non-terminal residue" evidence="2">
    <location>
        <position position="1"/>
    </location>
</feature>
<proteinExistence type="predicted"/>
<dbReference type="EMBL" id="JANPXH010002170">
    <property type="protein sequence ID" value="MCR6680041.1"/>
    <property type="molecule type" value="Genomic_DNA"/>
</dbReference>
<feature type="domain" description="Acetophenone carboxylase-like C-terminal" evidence="1">
    <location>
        <begin position="9"/>
        <end position="76"/>
    </location>
</feature>